<dbReference type="PANTHER" id="PTHR43060:SF15">
    <property type="entry name" value="3-HYDROXYISOBUTYRATE DEHYDROGENASE-LIKE 1, MITOCHONDRIAL-RELATED"/>
    <property type="match status" value="1"/>
</dbReference>
<evidence type="ECO:0000256" key="2">
    <source>
        <dbReference type="ARBA" id="ARBA00023027"/>
    </source>
</evidence>
<name>A0A8K0VGF3_9RHOB</name>
<keyword evidence="2" id="KW-0520">NAD</keyword>
<reference evidence="6" key="1">
    <citation type="submission" date="2021-01" db="EMBL/GenBank/DDBJ databases">
        <title>Tabrizicola alba sp. nov. a motile alkaliphilic bacterium isolated from a soda lake.</title>
        <authorList>
            <person name="Szuroczki S."/>
            <person name="Abbaszade G."/>
            <person name="Schumann P."/>
            <person name="Toth E."/>
        </authorList>
    </citation>
    <scope>NUCLEOTIDE SEQUENCE</scope>
    <source>
        <strain evidence="6">DMG-N-6</strain>
    </source>
</reference>
<dbReference type="PIRSF" id="PIRSF000103">
    <property type="entry name" value="HIBADH"/>
    <property type="match status" value="1"/>
</dbReference>
<dbReference type="AlphaFoldDB" id="A0A8K0VGF3"/>
<feature type="active site" evidence="3">
    <location>
        <position position="176"/>
    </location>
</feature>
<dbReference type="InterPro" id="IPR006115">
    <property type="entry name" value="6PGDH_NADP-bd"/>
</dbReference>
<feature type="domain" description="3-hydroxyisobutyrate dehydrogenase-like NAD-binding" evidence="5">
    <location>
        <begin position="170"/>
        <end position="288"/>
    </location>
</feature>
<dbReference type="PANTHER" id="PTHR43060">
    <property type="entry name" value="3-HYDROXYISOBUTYRATE DEHYDROGENASE-LIKE 1, MITOCHONDRIAL-RELATED"/>
    <property type="match status" value="1"/>
</dbReference>
<accession>A0A8K0VGF3</accession>
<evidence type="ECO:0000256" key="1">
    <source>
        <dbReference type="ARBA" id="ARBA00023002"/>
    </source>
</evidence>
<dbReference type="SUPFAM" id="SSF51735">
    <property type="entry name" value="NAD(P)-binding Rossmann-fold domains"/>
    <property type="match status" value="1"/>
</dbReference>
<evidence type="ECO:0000313" key="6">
    <source>
        <dbReference type="EMBL" id="MBL4919199.1"/>
    </source>
</evidence>
<dbReference type="GO" id="GO:0051287">
    <property type="term" value="F:NAD binding"/>
    <property type="evidence" value="ECO:0007669"/>
    <property type="project" value="InterPro"/>
</dbReference>
<evidence type="ECO:0000259" key="4">
    <source>
        <dbReference type="Pfam" id="PF03446"/>
    </source>
</evidence>
<dbReference type="Pfam" id="PF03446">
    <property type="entry name" value="NAD_binding_2"/>
    <property type="match status" value="1"/>
</dbReference>
<dbReference type="SUPFAM" id="SSF48179">
    <property type="entry name" value="6-phosphogluconate dehydrogenase C-terminal domain-like"/>
    <property type="match status" value="1"/>
</dbReference>
<dbReference type="GO" id="GO:0016491">
    <property type="term" value="F:oxidoreductase activity"/>
    <property type="evidence" value="ECO:0007669"/>
    <property type="project" value="UniProtKB-KW"/>
</dbReference>
<dbReference type="Proteomes" id="UP000648908">
    <property type="component" value="Unassembled WGS sequence"/>
</dbReference>
<comment type="caution">
    <text evidence="6">The sequence shown here is derived from an EMBL/GenBank/DDBJ whole genome shotgun (WGS) entry which is preliminary data.</text>
</comment>
<dbReference type="RefSeq" id="WP_202690178.1">
    <property type="nucleotide sequence ID" value="NZ_JAESVN010000014.1"/>
</dbReference>
<dbReference type="Gene3D" id="3.40.50.720">
    <property type="entry name" value="NAD(P)-binding Rossmann-like Domain"/>
    <property type="match status" value="1"/>
</dbReference>
<protein>
    <submittedName>
        <fullName evidence="6">NAD(P)-dependent oxidoreductase</fullName>
    </submittedName>
</protein>
<dbReference type="InterPro" id="IPR008927">
    <property type="entry name" value="6-PGluconate_DH-like_C_sf"/>
</dbReference>
<sequence>MTELQNRTIALIGLGQMGVPMGQNLIAAGYQLRGCDLSTIARDAFEQAGGTAFVTPAAAAEGAGVVITMLPNSRIVRDALFGEGGAAARLTPGAIVIEMSSGEPAETQRIGEELAAAGIGLVDAPVSGGRKRAVDGTLTIMAGGAPDSIAAVHPVLEAMAGTIFLTGGLGSGHAMKSINNYVSGAGAAAAMEALILGRRFGLDPGVIVDILNASTGRNNTTENKLRQFILSESWASGFALGLMAKDIGIAATLAQNLELELPVLRGISQLWSEAGQSLDQSADHTELFCYLEKIAAKS</sequence>
<dbReference type="Gene3D" id="1.10.1040.10">
    <property type="entry name" value="N-(1-d-carboxylethyl)-l-norvaline Dehydrogenase, domain 2"/>
    <property type="match status" value="1"/>
</dbReference>
<organism evidence="6 7">
    <name type="scientific">Szabonella alba</name>
    <dbReference type="NCBI Taxonomy" id="2804194"/>
    <lineage>
        <taxon>Bacteria</taxon>
        <taxon>Pseudomonadati</taxon>
        <taxon>Pseudomonadota</taxon>
        <taxon>Alphaproteobacteria</taxon>
        <taxon>Rhodobacterales</taxon>
        <taxon>Paracoccaceae</taxon>
        <taxon>Szabonella</taxon>
    </lineage>
</organism>
<dbReference type="InterPro" id="IPR029154">
    <property type="entry name" value="HIBADH-like_NADP-bd"/>
</dbReference>
<feature type="domain" description="6-phosphogluconate dehydrogenase NADP-binding" evidence="4">
    <location>
        <begin position="8"/>
        <end position="167"/>
    </location>
</feature>
<keyword evidence="7" id="KW-1185">Reference proteome</keyword>
<dbReference type="InterPro" id="IPR015815">
    <property type="entry name" value="HIBADH-related"/>
</dbReference>
<evidence type="ECO:0000259" key="5">
    <source>
        <dbReference type="Pfam" id="PF14833"/>
    </source>
</evidence>
<evidence type="ECO:0000256" key="3">
    <source>
        <dbReference type="PIRSR" id="PIRSR000103-1"/>
    </source>
</evidence>
<keyword evidence="1" id="KW-0560">Oxidoreductase</keyword>
<proteinExistence type="predicted"/>
<dbReference type="InterPro" id="IPR013328">
    <property type="entry name" value="6PGD_dom2"/>
</dbReference>
<dbReference type="InterPro" id="IPR036291">
    <property type="entry name" value="NAD(P)-bd_dom_sf"/>
</dbReference>
<dbReference type="GO" id="GO:0050661">
    <property type="term" value="F:NADP binding"/>
    <property type="evidence" value="ECO:0007669"/>
    <property type="project" value="InterPro"/>
</dbReference>
<gene>
    <name evidence="6" type="ORF">JL811_18420</name>
</gene>
<evidence type="ECO:0000313" key="7">
    <source>
        <dbReference type="Proteomes" id="UP000648908"/>
    </source>
</evidence>
<dbReference type="EMBL" id="JAESVN010000014">
    <property type="protein sequence ID" value="MBL4919199.1"/>
    <property type="molecule type" value="Genomic_DNA"/>
</dbReference>
<dbReference type="Pfam" id="PF14833">
    <property type="entry name" value="NAD_binding_11"/>
    <property type="match status" value="1"/>
</dbReference>